<dbReference type="AlphaFoldDB" id="A0AAV4V814"/>
<gene>
    <name evidence="1" type="ORF">CDAR_547361</name>
</gene>
<comment type="caution">
    <text evidence="1">The sequence shown here is derived from an EMBL/GenBank/DDBJ whole genome shotgun (WGS) entry which is preliminary data.</text>
</comment>
<evidence type="ECO:0000313" key="2">
    <source>
        <dbReference type="Proteomes" id="UP001054837"/>
    </source>
</evidence>
<sequence length="90" mass="9811">MRSGCSLSFPDSPSAKQGPFYQIFLQPGRENSCGYFLKGSSVGFGEREQGIRINRLEMLKDVSMPPQLPGVADSFITTVLAVLGKVTLQK</sequence>
<dbReference type="Proteomes" id="UP001054837">
    <property type="component" value="Unassembled WGS sequence"/>
</dbReference>
<protein>
    <submittedName>
        <fullName evidence="1">Uncharacterized protein</fullName>
    </submittedName>
</protein>
<evidence type="ECO:0000313" key="1">
    <source>
        <dbReference type="EMBL" id="GIY66159.1"/>
    </source>
</evidence>
<keyword evidence="2" id="KW-1185">Reference proteome</keyword>
<proteinExistence type="predicted"/>
<reference evidence="1 2" key="1">
    <citation type="submission" date="2021-06" db="EMBL/GenBank/DDBJ databases">
        <title>Caerostris darwini draft genome.</title>
        <authorList>
            <person name="Kono N."/>
            <person name="Arakawa K."/>
        </authorList>
    </citation>
    <scope>NUCLEOTIDE SEQUENCE [LARGE SCALE GENOMIC DNA]</scope>
</reference>
<organism evidence="1 2">
    <name type="scientific">Caerostris darwini</name>
    <dbReference type="NCBI Taxonomy" id="1538125"/>
    <lineage>
        <taxon>Eukaryota</taxon>
        <taxon>Metazoa</taxon>
        <taxon>Ecdysozoa</taxon>
        <taxon>Arthropoda</taxon>
        <taxon>Chelicerata</taxon>
        <taxon>Arachnida</taxon>
        <taxon>Araneae</taxon>
        <taxon>Araneomorphae</taxon>
        <taxon>Entelegynae</taxon>
        <taxon>Araneoidea</taxon>
        <taxon>Araneidae</taxon>
        <taxon>Caerostris</taxon>
    </lineage>
</organism>
<accession>A0AAV4V814</accession>
<name>A0AAV4V814_9ARAC</name>
<dbReference type="EMBL" id="BPLQ01012545">
    <property type="protein sequence ID" value="GIY66159.1"/>
    <property type="molecule type" value="Genomic_DNA"/>
</dbReference>